<organism evidence="1 2">
    <name type="scientific">Lactovum miscens</name>
    <dbReference type="NCBI Taxonomy" id="190387"/>
    <lineage>
        <taxon>Bacteria</taxon>
        <taxon>Bacillati</taxon>
        <taxon>Bacillota</taxon>
        <taxon>Bacilli</taxon>
        <taxon>Lactobacillales</taxon>
        <taxon>Streptococcaceae</taxon>
        <taxon>Lactovum</taxon>
    </lineage>
</organism>
<accession>A0A841C611</accession>
<proteinExistence type="predicted"/>
<dbReference type="Proteomes" id="UP000562464">
    <property type="component" value="Unassembled WGS sequence"/>
</dbReference>
<comment type="caution">
    <text evidence="1">The sequence shown here is derived from an EMBL/GenBank/DDBJ whole genome shotgun (WGS) entry which is preliminary data.</text>
</comment>
<evidence type="ECO:0000313" key="1">
    <source>
        <dbReference type="EMBL" id="MBB5887885.1"/>
    </source>
</evidence>
<evidence type="ECO:0000313" key="2">
    <source>
        <dbReference type="Proteomes" id="UP000562464"/>
    </source>
</evidence>
<reference evidence="1 2" key="1">
    <citation type="submission" date="2020-08" db="EMBL/GenBank/DDBJ databases">
        <title>Genomic Encyclopedia of Type Strains, Phase IV (KMG-IV): sequencing the most valuable type-strain genomes for metagenomic binning, comparative biology and taxonomic classification.</title>
        <authorList>
            <person name="Goeker M."/>
        </authorList>
    </citation>
    <scope>NUCLEOTIDE SEQUENCE [LARGE SCALE GENOMIC DNA]</scope>
    <source>
        <strain evidence="1 2">DSM 14925</strain>
    </source>
</reference>
<keyword evidence="2" id="KW-1185">Reference proteome</keyword>
<gene>
    <name evidence="1" type="ORF">HNQ37_000764</name>
</gene>
<name>A0A841C611_9LACT</name>
<sequence length="51" mass="6134">MFEVHPHKLSRPVCLRMLYHFKFLTLDNGREFACHHEAMAYSVYYHAHGEL</sequence>
<dbReference type="RefSeq" id="WP_183539446.1">
    <property type="nucleotide sequence ID" value="NZ_JACHHV010000009.1"/>
</dbReference>
<protein>
    <submittedName>
        <fullName evidence="1">IS30 family transposase</fullName>
    </submittedName>
</protein>
<dbReference type="EMBL" id="JACHHV010000009">
    <property type="protein sequence ID" value="MBB5887885.1"/>
    <property type="molecule type" value="Genomic_DNA"/>
</dbReference>
<dbReference type="AlphaFoldDB" id="A0A841C611"/>